<gene>
    <name evidence="1" type="ORF">GCM10009115_23930</name>
</gene>
<evidence type="ECO:0000313" key="2">
    <source>
        <dbReference type="Proteomes" id="UP001500738"/>
    </source>
</evidence>
<proteinExistence type="predicted"/>
<dbReference type="CDD" id="cd00586">
    <property type="entry name" value="4HBT"/>
    <property type="match status" value="1"/>
</dbReference>
<name>A0ABP3XIK1_9SPHN</name>
<dbReference type="EMBL" id="BAAAFE010000008">
    <property type="protein sequence ID" value="GAA0865428.1"/>
    <property type="molecule type" value="Genomic_DNA"/>
</dbReference>
<comment type="caution">
    <text evidence="1">The sequence shown here is derived from an EMBL/GenBank/DDBJ whole genome shotgun (WGS) entry which is preliminary data.</text>
</comment>
<reference evidence="2" key="1">
    <citation type="journal article" date="2019" name="Int. J. Syst. Evol. Microbiol.">
        <title>The Global Catalogue of Microorganisms (GCM) 10K type strain sequencing project: providing services to taxonomists for standard genome sequencing and annotation.</title>
        <authorList>
            <consortium name="The Broad Institute Genomics Platform"/>
            <consortium name="The Broad Institute Genome Sequencing Center for Infectious Disease"/>
            <person name="Wu L."/>
            <person name="Ma J."/>
        </authorList>
    </citation>
    <scope>NUCLEOTIDE SEQUENCE [LARGE SCALE GENOMIC DNA]</scope>
    <source>
        <strain evidence="2">JCM 15910</strain>
    </source>
</reference>
<protein>
    <submittedName>
        <fullName evidence="1">Acyl-CoA thioesterase</fullName>
    </submittedName>
</protein>
<dbReference type="PANTHER" id="PTHR31793:SF2">
    <property type="entry name" value="BLR1345 PROTEIN"/>
    <property type="match status" value="1"/>
</dbReference>
<evidence type="ECO:0000313" key="1">
    <source>
        <dbReference type="EMBL" id="GAA0865428.1"/>
    </source>
</evidence>
<organism evidence="1 2">
    <name type="scientific">Sphingopyxis soli</name>
    <dbReference type="NCBI Taxonomy" id="592051"/>
    <lineage>
        <taxon>Bacteria</taxon>
        <taxon>Pseudomonadati</taxon>
        <taxon>Pseudomonadota</taxon>
        <taxon>Alphaproteobacteria</taxon>
        <taxon>Sphingomonadales</taxon>
        <taxon>Sphingomonadaceae</taxon>
        <taxon>Sphingopyxis</taxon>
    </lineage>
</organism>
<dbReference type="SUPFAM" id="SSF54637">
    <property type="entry name" value="Thioesterase/thiol ester dehydrase-isomerase"/>
    <property type="match status" value="1"/>
</dbReference>
<sequence>MTDESPQVLSYRGVVYPWHCDQMGHMNVMWYTGKFDEATWTLFAELGLTQAYLAANGRGMAAVEQTTRYLRELVAGDTVTITSRLVEVREKVLRFEHAMVRTTDGTLAATSAITGVHLDTALRKACAFEEDIRRRAAAMVGSHTADPA</sequence>
<dbReference type="Pfam" id="PF13279">
    <property type="entry name" value="4HBT_2"/>
    <property type="match status" value="1"/>
</dbReference>
<dbReference type="RefSeq" id="WP_215355074.1">
    <property type="nucleotide sequence ID" value="NZ_BAAAFE010000008.1"/>
</dbReference>
<keyword evidence="2" id="KW-1185">Reference proteome</keyword>
<accession>A0ABP3XIK1</accession>
<dbReference type="InterPro" id="IPR050563">
    <property type="entry name" value="4-hydroxybenzoyl-CoA_TE"/>
</dbReference>
<dbReference type="Proteomes" id="UP001500738">
    <property type="component" value="Unassembled WGS sequence"/>
</dbReference>
<dbReference type="InterPro" id="IPR029069">
    <property type="entry name" value="HotDog_dom_sf"/>
</dbReference>
<dbReference type="Gene3D" id="3.10.129.10">
    <property type="entry name" value="Hotdog Thioesterase"/>
    <property type="match status" value="1"/>
</dbReference>
<dbReference type="PANTHER" id="PTHR31793">
    <property type="entry name" value="4-HYDROXYBENZOYL-COA THIOESTERASE FAMILY MEMBER"/>
    <property type="match status" value="1"/>
</dbReference>